<proteinExistence type="inferred from homology"/>
<comment type="subcellular location">
    <subcellularLocation>
        <location evidence="2">Chromosome</location>
        <location evidence="2">Centromere</location>
    </subcellularLocation>
    <subcellularLocation>
        <location evidence="1">Nucleus</location>
    </subcellularLocation>
</comment>
<dbReference type="PANTHER" id="PTHR14401">
    <property type="entry name" value="CENTROMERE PROTEIN K"/>
    <property type="match status" value="1"/>
</dbReference>
<comment type="similarity">
    <text evidence="3">Belongs to the CENP-K/MCM22 family.</text>
</comment>
<evidence type="ECO:0000313" key="9">
    <source>
        <dbReference type="EMBL" id="KFQ12835.1"/>
    </source>
</evidence>
<feature type="coiled-coil region" evidence="8">
    <location>
        <begin position="65"/>
        <end position="120"/>
    </location>
</feature>
<keyword evidence="6" id="KW-0539">Nucleus</keyword>
<gene>
    <name evidence="9" type="ORF">N330_08899</name>
</gene>
<sequence length="234" mass="27297">KCQSKTMLLGTETLLKSDVKLSLLMAQLKALTAEHKQWQKTSPELISTNPDVLLSLGKEEVWKVKNDLEMLLSTVQSKNKRLEEDLKREQQWLEEQSQILDALNRIEEETKTQVEQLSKTRTAYELRTKLLELKIYKEELLHALGDFLGEHFPLPLEDGNDKEKRLKSSCFVNFLNLILLVFQILLNKLLSTPHEPYVTINDSFWPPYIELLLRNGIALRHPEDPNRLRLEAFH</sequence>
<evidence type="ECO:0000256" key="5">
    <source>
        <dbReference type="ARBA" id="ARBA00023054"/>
    </source>
</evidence>
<evidence type="ECO:0000256" key="2">
    <source>
        <dbReference type="ARBA" id="ARBA00004584"/>
    </source>
</evidence>
<evidence type="ECO:0000256" key="4">
    <source>
        <dbReference type="ARBA" id="ARBA00022454"/>
    </source>
</evidence>
<keyword evidence="4" id="KW-0158">Chromosome</keyword>
<dbReference type="InterPro" id="IPR020993">
    <property type="entry name" value="Centromere_CenpK"/>
</dbReference>
<dbReference type="GO" id="GO:0051382">
    <property type="term" value="P:kinetochore assembly"/>
    <property type="evidence" value="ECO:0007669"/>
    <property type="project" value="InterPro"/>
</dbReference>
<keyword evidence="7" id="KW-0137">Centromere</keyword>
<dbReference type="GO" id="GO:0000775">
    <property type="term" value="C:chromosome, centromeric region"/>
    <property type="evidence" value="ECO:0007669"/>
    <property type="project" value="UniProtKB-SubCell"/>
</dbReference>
<dbReference type="GO" id="GO:0005634">
    <property type="term" value="C:nucleus"/>
    <property type="evidence" value="ECO:0007669"/>
    <property type="project" value="UniProtKB-SubCell"/>
</dbReference>
<evidence type="ECO:0000256" key="3">
    <source>
        <dbReference type="ARBA" id="ARBA00005795"/>
    </source>
</evidence>
<keyword evidence="10" id="KW-1185">Reference proteome</keyword>
<evidence type="ECO:0000313" key="10">
    <source>
        <dbReference type="Proteomes" id="UP000053001"/>
    </source>
</evidence>
<reference evidence="9 10" key="1">
    <citation type="submission" date="2014-04" db="EMBL/GenBank/DDBJ databases">
        <title>Genome evolution of avian class.</title>
        <authorList>
            <person name="Zhang G."/>
            <person name="Li C."/>
        </authorList>
    </citation>
    <scope>NUCLEOTIDE SEQUENCE [LARGE SCALE GENOMIC DNA]</scope>
    <source>
        <strain evidence="9">BGI_N330</strain>
    </source>
</reference>
<dbReference type="PhylomeDB" id="A0A091PYQ8"/>
<feature type="non-terminal residue" evidence="9">
    <location>
        <position position="1"/>
    </location>
</feature>
<feature type="non-terminal residue" evidence="9">
    <location>
        <position position="234"/>
    </location>
</feature>
<evidence type="ECO:0000256" key="8">
    <source>
        <dbReference type="SAM" id="Coils"/>
    </source>
</evidence>
<keyword evidence="5 8" id="KW-0175">Coiled coil</keyword>
<dbReference type="AlphaFoldDB" id="A0A091PYQ8"/>
<evidence type="ECO:0000256" key="6">
    <source>
        <dbReference type="ARBA" id="ARBA00023242"/>
    </source>
</evidence>
<accession>A0A091PYQ8</accession>
<evidence type="ECO:0000256" key="1">
    <source>
        <dbReference type="ARBA" id="ARBA00004123"/>
    </source>
</evidence>
<protein>
    <submittedName>
        <fullName evidence="9">Centromere protein K</fullName>
    </submittedName>
</protein>
<name>A0A091PYQ8_LEPDC</name>
<dbReference type="Pfam" id="PF11802">
    <property type="entry name" value="CENP-K"/>
    <property type="match status" value="1"/>
</dbReference>
<evidence type="ECO:0000256" key="7">
    <source>
        <dbReference type="ARBA" id="ARBA00023328"/>
    </source>
</evidence>
<organism evidence="9 10">
    <name type="scientific">Leptosomus discolor</name>
    <name type="common">Madagascar cuckoo roller</name>
    <name type="synonym">Cuculus discolor</name>
    <dbReference type="NCBI Taxonomy" id="188344"/>
    <lineage>
        <taxon>Eukaryota</taxon>
        <taxon>Metazoa</taxon>
        <taxon>Chordata</taxon>
        <taxon>Craniata</taxon>
        <taxon>Vertebrata</taxon>
        <taxon>Euteleostomi</taxon>
        <taxon>Archelosauria</taxon>
        <taxon>Archosauria</taxon>
        <taxon>Dinosauria</taxon>
        <taxon>Saurischia</taxon>
        <taxon>Theropoda</taxon>
        <taxon>Coelurosauria</taxon>
        <taxon>Aves</taxon>
        <taxon>Neognathae</taxon>
        <taxon>Neoaves</taxon>
        <taxon>Telluraves</taxon>
        <taxon>Coraciimorphae</taxon>
        <taxon>Coraciiformes</taxon>
        <taxon>Leptosomidae</taxon>
        <taxon>Leptosomus</taxon>
    </lineage>
</organism>
<dbReference type="Proteomes" id="UP000053001">
    <property type="component" value="Unassembled WGS sequence"/>
</dbReference>
<dbReference type="EMBL" id="KK681637">
    <property type="protein sequence ID" value="KFQ12835.1"/>
    <property type="molecule type" value="Genomic_DNA"/>
</dbReference>
<dbReference type="GO" id="GO:0000070">
    <property type="term" value="P:mitotic sister chromatid segregation"/>
    <property type="evidence" value="ECO:0007669"/>
    <property type="project" value="TreeGrafter"/>
</dbReference>
<dbReference type="PANTHER" id="PTHR14401:SF6">
    <property type="entry name" value="CENTROMERE PROTEIN K"/>
    <property type="match status" value="1"/>
</dbReference>